<dbReference type="Proteomes" id="UP001500755">
    <property type="component" value="Unassembled WGS sequence"/>
</dbReference>
<gene>
    <name evidence="1" type="ORF">GCM10009755_24010</name>
</gene>
<dbReference type="Pfam" id="PF00494">
    <property type="entry name" value="SQS_PSY"/>
    <property type="match status" value="1"/>
</dbReference>
<protein>
    <submittedName>
        <fullName evidence="1">Squalene/phytoene synthase family protein</fullName>
    </submittedName>
</protein>
<dbReference type="PANTHER" id="PTHR31480">
    <property type="entry name" value="BIFUNCTIONAL LYCOPENE CYCLASE/PHYTOENE SYNTHASE"/>
    <property type="match status" value="1"/>
</dbReference>
<reference evidence="1 2" key="1">
    <citation type="journal article" date="2019" name="Int. J. Syst. Evol. Microbiol.">
        <title>The Global Catalogue of Microorganisms (GCM) 10K type strain sequencing project: providing services to taxonomists for standard genome sequencing and annotation.</title>
        <authorList>
            <consortium name="The Broad Institute Genomics Platform"/>
            <consortium name="The Broad Institute Genome Sequencing Center for Infectious Disease"/>
            <person name="Wu L."/>
            <person name="Ma J."/>
        </authorList>
    </citation>
    <scope>NUCLEOTIDE SEQUENCE [LARGE SCALE GENOMIC DNA]</scope>
    <source>
        <strain evidence="1 2">JCM 14546</strain>
    </source>
</reference>
<dbReference type="RefSeq" id="WP_344310019.1">
    <property type="nucleotide sequence ID" value="NZ_BAAANO010000023.1"/>
</dbReference>
<dbReference type="InterPro" id="IPR044843">
    <property type="entry name" value="Trans_IPPS_bact-type"/>
</dbReference>
<dbReference type="SFLD" id="SFLDG01212">
    <property type="entry name" value="Phytoene_synthase_like"/>
    <property type="match status" value="1"/>
</dbReference>
<name>A0ABN2TJM7_9MICO</name>
<dbReference type="SUPFAM" id="SSF48576">
    <property type="entry name" value="Terpenoid synthases"/>
    <property type="match status" value="1"/>
</dbReference>
<dbReference type="InterPro" id="IPR008949">
    <property type="entry name" value="Isoprenoid_synthase_dom_sf"/>
</dbReference>
<dbReference type="SFLD" id="SFLDS00005">
    <property type="entry name" value="Isoprenoid_Synthase_Type_I"/>
    <property type="match status" value="1"/>
</dbReference>
<dbReference type="InterPro" id="IPR002060">
    <property type="entry name" value="Squ/phyt_synthse"/>
</dbReference>
<organism evidence="1 2">
    <name type="scientific">Brevibacterium samyangense</name>
    <dbReference type="NCBI Taxonomy" id="366888"/>
    <lineage>
        <taxon>Bacteria</taxon>
        <taxon>Bacillati</taxon>
        <taxon>Actinomycetota</taxon>
        <taxon>Actinomycetes</taxon>
        <taxon>Micrococcales</taxon>
        <taxon>Brevibacteriaceae</taxon>
        <taxon>Brevibacterium</taxon>
    </lineage>
</organism>
<comment type="caution">
    <text evidence="1">The sequence shown here is derived from an EMBL/GenBank/DDBJ whole genome shotgun (WGS) entry which is preliminary data.</text>
</comment>
<keyword evidence="2" id="KW-1185">Reference proteome</keyword>
<accession>A0ABN2TJM7</accession>
<dbReference type="SFLD" id="SFLDG01018">
    <property type="entry name" value="Squalene/Phytoene_Synthase_Lik"/>
    <property type="match status" value="1"/>
</dbReference>
<evidence type="ECO:0000313" key="2">
    <source>
        <dbReference type="Proteomes" id="UP001500755"/>
    </source>
</evidence>
<dbReference type="Gene3D" id="1.10.600.10">
    <property type="entry name" value="Farnesyl Diphosphate Synthase"/>
    <property type="match status" value="1"/>
</dbReference>
<evidence type="ECO:0000313" key="1">
    <source>
        <dbReference type="EMBL" id="GAA2011789.1"/>
    </source>
</evidence>
<proteinExistence type="predicted"/>
<dbReference type="EMBL" id="BAAANO010000023">
    <property type="protein sequence ID" value="GAA2011789.1"/>
    <property type="molecule type" value="Genomic_DNA"/>
</dbReference>
<sequence length="314" mass="33406">MTSEAEWNRTAYAAAAQVLHQYSTSFSLAARTLPRRVRMHIAAIYAVVRVADEIVDGAWPTASPEATAEALHDYRHRVARAVDAGFSTDPCVHAFALTARATGIGPAHWDPFFASMLEDVDPQPHDRESLSRYVHGSAEVVGEMCVLAFFDGDFDPVRAEVRARIVAGAHALGSAFQKVNFLRDLGVDSAVLERTYLGADITPGSATDPTVTGSTVTGSTGGFSDDTKTAFVAEIAAELDLAASTIDLLPAGVRPAVRTAHGIFAELNARIGRTPAHELLTRRVRVPDARKLLIAGRAFSGRAVSGRASTGARA</sequence>